<proteinExistence type="predicted"/>
<accession>A0ACC2QBL0</accession>
<gene>
    <name evidence="1" type="ORF">PYW08_008157</name>
</gene>
<protein>
    <submittedName>
        <fullName evidence="1">Uncharacterized protein</fullName>
    </submittedName>
</protein>
<name>A0ACC2QBL0_9NEOP</name>
<comment type="caution">
    <text evidence="1">The sequence shown here is derived from an EMBL/GenBank/DDBJ whole genome shotgun (WGS) entry which is preliminary data.</text>
</comment>
<dbReference type="Proteomes" id="UP001231649">
    <property type="component" value="Chromosome 21"/>
</dbReference>
<sequence>MVVVLYIFLAVSAVSTLGEGYENSELISPCPDVFTYESEPDSDRWYGVVNVTTDNLDQLQLDILLDDKADILGSWIGEVTTVDNKNYTIIVQNNSLSVEQVRFFVKYKPFKRVPRLETIRLNGKEICSSTRDSGTKDRWPDFTEEEDDFTRDSATKNRWPSFTEEEEDDFDSGHIDWNFEISRKKYPQDPLISPCPDVFTYEPLVPESDRWYGIINMTKQCNHSLQLNILLDDKADMLGNWIGEVSTLDNRNYTITADLQNSSITVAELRFFVKYNPMKRMPRIWAIRLDGKDICNRTRKPTNGSTQKGPDLDHRFVDVVLGILQEENWGLSSVDYDEQEEVAPKSTDPVTKLSETTTELSQSTTAPRRIPERKKMITEDEMGKPVIYVYPVTSSTEYASTEATLVSSKTKDVAPNPIDPVAKYAETTTESSMSTMTLKRESERKRENLEEMNKPLKGIASSNACIHL</sequence>
<evidence type="ECO:0000313" key="1">
    <source>
        <dbReference type="EMBL" id="KAJ8712853.1"/>
    </source>
</evidence>
<reference evidence="1" key="1">
    <citation type="submission" date="2023-03" db="EMBL/GenBank/DDBJ databases">
        <title>Chromosome-level genomes of two armyworms, Mythimna separata and Mythimna loreyi, provide insights into the biosynthesis and reception of sex pheromones.</title>
        <authorList>
            <person name="Zhao H."/>
        </authorList>
    </citation>
    <scope>NUCLEOTIDE SEQUENCE</scope>
    <source>
        <strain evidence="1">BeijingLab</strain>
    </source>
</reference>
<evidence type="ECO:0000313" key="2">
    <source>
        <dbReference type="Proteomes" id="UP001231649"/>
    </source>
</evidence>
<organism evidence="1 2">
    <name type="scientific">Mythimna loreyi</name>
    <dbReference type="NCBI Taxonomy" id="667449"/>
    <lineage>
        <taxon>Eukaryota</taxon>
        <taxon>Metazoa</taxon>
        <taxon>Ecdysozoa</taxon>
        <taxon>Arthropoda</taxon>
        <taxon>Hexapoda</taxon>
        <taxon>Insecta</taxon>
        <taxon>Pterygota</taxon>
        <taxon>Neoptera</taxon>
        <taxon>Endopterygota</taxon>
        <taxon>Lepidoptera</taxon>
        <taxon>Glossata</taxon>
        <taxon>Ditrysia</taxon>
        <taxon>Noctuoidea</taxon>
        <taxon>Noctuidae</taxon>
        <taxon>Noctuinae</taxon>
        <taxon>Hadenini</taxon>
        <taxon>Mythimna</taxon>
    </lineage>
</organism>
<dbReference type="EMBL" id="CM056797">
    <property type="protein sequence ID" value="KAJ8712853.1"/>
    <property type="molecule type" value="Genomic_DNA"/>
</dbReference>
<keyword evidence="2" id="KW-1185">Reference proteome</keyword>